<reference evidence="2 3" key="1">
    <citation type="submission" date="2016-06" db="EMBL/GenBank/DDBJ databases">
        <title>Three novel species with peptidoglycan cell walls form the new genus Lacunisphaera gen. nov. in the family Opitutaceae of the verrucomicrobial subdivision 4.</title>
        <authorList>
            <person name="Rast P."/>
            <person name="Gloeckner I."/>
            <person name="Jogler M."/>
            <person name="Boedeker C."/>
            <person name="Jeske O."/>
            <person name="Wiegand S."/>
            <person name="Reinhardt R."/>
            <person name="Schumann P."/>
            <person name="Rohde M."/>
            <person name="Spring S."/>
            <person name="Gloeckner F.O."/>
            <person name="Jogler C."/>
        </authorList>
    </citation>
    <scope>NUCLEOTIDE SEQUENCE [LARGE SCALE GENOMIC DNA]</scope>
    <source>
        <strain evidence="2 3">IG16b</strain>
    </source>
</reference>
<dbReference type="InterPro" id="IPR002826">
    <property type="entry name" value="MptE-like"/>
</dbReference>
<dbReference type="PATRIC" id="fig|1838286.3.peg.1629"/>
<dbReference type="EMBL" id="CP016094">
    <property type="protein sequence ID" value="AOS44550.1"/>
    <property type="molecule type" value="Genomic_DNA"/>
</dbReference>
<feature type="domain" description="6-hydroxymethylpterin diphosphokinase MptE-like" evidence="1">
    <location>
        <begin position="29"/>
        <end position="173"/>
    </location>
</feature>
<evidence type="ECO:0000313" key="2">
    <source>
        <dbReference type="EMBL" id="AOS44550.1"/>
    </source>
</evidence>
<dbReference type="RefSeq" id="WP_218918823.1">
    <property type="nucleotide sequence ID" value="NZ_CP016094.1"/>
</dbReference>
<dbReference type="AlphaFoldDB" id="A0A1D8AUJ7"/>
<protein>
    <recommendedName>
        <fullName evidence="1">6-hydroxymethylpterin diphosphokinase MptE-like domain-containing protein</fullName>
    </recommendedName>
</protein>
<accession>A0A1D8AUJ7</accession>
<organism evidence="2 3">
    <name type="scientific">Lacunisphaera limnophila</name>
    <dbReference type="NCBI Taxonomy" id="1838286"/>
    <lineage>
        <taxon>Bacteria</taxon>
        <taxon>Pseudomonadati</taxon>
        <taxon>Verrucomicrobiota</taxon>
        <taxon>Opitutia</taxon>
        <taxon>Opitutales</taxon>
        <taxon>Opitutaceae</taxon>
        <taxon>Lacunisphaera</taxon>
    </lineage>
</organism>
<dbReference type="STRING" id="1838286.Verru16b_01613"/>
<dbReference type="Proteomes" id="UP000095228">
    <property type="component" value="Chromosome"/>
</dbReference>
<name>A0A1D8AUJ7_9BACT</name>
<keyword evidence="3" id="KW-1185">Reference proteome</keyword>
<dbReference type="KEGG" id="obg:Verru16b_01613"/>
<gene>
    <name evidence="2" type="ORF">Verru16b_01613</name>
</gene>
<evidence type="ECO:0000259" key="1">
    <source>
        <dbReference type="Pfam" id="PF01973"/>
    </source>
</evidence>
<evidence type="ECO:0000313" key="3">
    <source>
        <dbReference type="Proteomes" id="UP000095228"/>
    </source>
</evidence>
<dbReference type="Pfam" id="PF01973">
    <property type="entry name" value="MptE-like"/>
    <property type="match status" value="1"/>
</dbReference>
<sequence>MNPYRFAWAVAKDRLRWDLSRESWRSRSRLRALKNTQSGRKAVIVCNGPSLLKSDLSLLAGVYTFGLNKINLLFEQSDFRPSCVVSVNPHVITQNAAFYAGTELPLFLDSQARYLIPARPNVTFVHSSLEARVVADVSVSLNQGYTVTCVAMQLALHLGFDSVALIGCDHNFATKGPANAEVRADGADRSHFDPRYFSGGQKWNLPDLAASEYYYSQAATLYGRLGRKLWNCTEGGALELLPRCRLENFVRGDTGDGS</sequence>
<proteinExistence type="predicted"/>